<dbReference type="PROSITE" id="PS50181">
    <property type="entry name" value="FBOX"/>
    <property type="match status" value="1"/>
</dbReference>
<feature type="domain" description="TIR" evidence="3">
    <location>
        <begin position="840"/>
        <end position="1005"/>
    </location>
</feature>
<dbReference type="PROSITE" id="PS50104">
    <property type="entry name" value="TIR"/>
    <property type="match status" value="2"/>
</dbReference>
<dbReference type="ExpressionAtlas" id="A0A178UE62">
    <property type="expression patterns" value="baseline and differential"/>
</dbReference>
<dbReference type="Pfam" id="PF24758">
    <property type="entry name" value="LRR_At5g56370"/>
    <property type="match status" value="1"/>
</dbReference>
<dbReference type="Pfam" id="PF07723">
    <property type="entry name" value="LRR_2"/>
    <property type="match status" value="1"/>
</dbReference>
<dbReference type="InterPro" id="IPR053781">
    <property type="entry name" value="F-box_AtFBL13-like"/>
</dbReference>
<dbReference type="FunFam" id="1.20.1050.10:FF:000037">
    <property type="entry name" value="Glutathione S-transferase family protein"/>
    <property type="match status" value="1"/>
</dbReference>
<keyword evidence="2" id="KW-0812">Transmembrane</keyword>
<dbReference type="PANTHER" id="PTHR32419:SF26">
    <property type="entry name" value="GLUTATHIONE S-TRANSFERASE FAMILY PROTEIN"/>
    <property type="match status" value="1"/>
</dbReference>
<dbReference type="InterPro" id="IPR000157">
    <property type="entry name" value="TIR_dom"/>
</dbReference>
<dbReference type="Pfam" id="PF13409">
    <property type="entry name" value="GST_N_2"/>
    <property type="match status" value="1"/>
</dbReference>
<dbReference type="FunFam" id="3.40.50.10140:FF:000007">
    <property type="entry name" value="Disease resistance protein (TIR-NBS-LRR class)"/>
    <property type="match status" value="1"/>
</dbReference>
<dbReference type="InterPro" id="IPR016639">
    <property type="entry name" value="GST_Omega/GSH"/>
</dbReference>
<evidence type="ECO:0000259" key="4">
    <source>
        <dbReference type="PROSITE" id="PS50181"/>
    </source>
</evidence>
<dbReference type="SFLD" id="SFLDS00019">
    <property type="entry name" value="Glutathione_Transferase_(cytos"/>
    <property type="match status" value="1"/>
</dbReference>
<dbReference type="InterPro" id="IPR001810">
    <property type="entry name" value="F-box_dom"/>
</dbReference>
<reference evidence="7" key="1">
    <citation type="journal article" date="2016" name="Proc. Natl. Acad. Sci. U.S.A.">
        <title>Chromosome-level assembly of Arabidopsis thaliana Ler reveals the extent of translocation and inversion polymorphisms.</title>
        <authorList>
            <person name="Zapata L."/>
            <person name="Ding J."/>
            <person name="Willing E.M."/>
            <person name="Hartwig B."/>
            <person name="Bezdan D."/>
            <person name="Jiao W.B."/>
            <person name="Patel V."/>
            <person name="Velikkakam James G."/>
            <person name="Koornneef M."/>
            <person name="Ossowski S."/>
            <person name="Schneeberger K."/>
        </authorList>
    </citation>
    <scope>NUCLEOTIDE SEQUENCE [LARGE SCALE GENOMIC DNA]</scope>
    <source>
        <strain evidence="7">cv. Landsberg erecta</strain>
    </source>
</reference>
<protein>
    <recommendedName>
        <fullName evidence="8">F-box domain-containing protein</fullName>
    </recommendedName>
</protein>
<dbReference type="Pfam" id="PF08387">
    <property type="entry name" value="FBD"/>
    <property type="match status" value="1"/>
</dbReference>
<gene>
    <name evidence="6" type="ordered locus">AXX17_At5g43200</name>
</gene>
<dbReference type="SMART" id="SM00579">
    <property type="entry name" value="FBD"/>
    <property type="match status" value="1"/>
</dbReference>
<dbReference type="FunFam" id="3.40.30.10:FF:000198">
    <property type="entry name" value="Glutathione S-transferase family protein"/>
    <property type="match status" value="1"/>
</dbReference>
<evidence type="ECO:0008006" key="8">
    <source>
        <dbReference type="Google" id="ProtNLM"/>
    </source>
</evidence>
<dbReference type="Gene3D" id="3.40.50.10140">
    <property type="entry name" value="Toll/interleukin-1 receptor homology (TIR) domain"/>
    <property type="match status" value="2"/>
</dbReference>
<dbReference type="EMBL" id="LUHQ01000005">
    <property type="protein sequence ID" value="OAO91929.1"/>
    <property type="molecule type" value="Genomic_DNA"/>
</dbReference>
<dbReference type="InterPro" id="IPR036282">
    <property type="entry name" value="Glutathione-S-Trfase_C_sf"/>
</dbReference>
<dbReference type="SUPFAM" id="SSF81383">
    <property type="entry name" value="F-box domain"/>
    <property type="match status" value="1"/>
</dbReference>
<dbReference type="GO" id="GO:0004364">
    <property type="term" value="F:glutathione transferase activity"/>
    <property type="evidence" value="ECO:0007669"/>
    <property type="project" value="InterPro"/>
</dbReference>
<dbReference type="Pfam" id="PF01582">
    <property type="entry name" value="TIR"/>
    <property type="match status" value="2"/>
</dbReference>
<dbReference type="InterPro" id="IPR036047">
    <property type="entry name" value="F-box-like_dom_sf"/>
</dbReference>
<organism evidence="6 7">
    <name type="scientific">Arabidopsis thaliana</name>
    <name type="common">Mouse-ear cress</name>
    <dbReference type="NCBI Taxonomy" id="3702"/>
    <lineage>
        <taxon>Eukaryota</taxon>
        <taxon>Viridiplantae</taxon>
        <taxon>Streptophyta</taxon>
        <taxon>Embryophyta</taxon>
        <taxon>Tracheophyta</taxon>
        <taxon>Spermatophyta</taxon>
        <taxon>Magnoliopsida</taxon>
        <taxon>eudicotyledons</taxon>
        <taxon>Gunneridae</taxon>
        <taxon>Pentapetalae</taxon>
        <taxon>rosids</taxon>
        <taxon>malvids</taxon>
        <taxon>Brassicales</taxon>
        <taxon>Brassicaceae</taxon>
        <taxon>Camelineae</taxon>
        <taxon>Arabidopsis</taxon>
    </lineage>
</organism>
<dbReference type="SMART" id="SM00256">
    <property type="entry name" value="FBOX"/>
    <property type="match status" value="1"/>
</dbReference>
<dbReference type="AlphaFoldDB" id="A0A178UE62"/>
<keyword evidence="1" id="KW-0520">NAD</keyword>
<dbReference type="InterPro" id="IPR010987">
    <property type="entry name" value="Glutathione-S-Trfase_C-like"/>
</dbReference>
<comment type="caution">
    <text evidence="6">The sequence shown here is derived from an EMBL/GenBank/DDBJ whole genome shotgun (WGS) entry which is preliminary data.</text>
</comment>
<dbReference type="SUPFAM" id="SSF52833">
    <property type="entry name" value="Thioredoxin-like"/>
    <property type="match status" value="1"/>
</dbReference>
<dbReference type="CDD" id="cd03190">
    <property type="entry name" value="GST_C_Omega_like"/>
    <property type="match status" value="1"/>
</dbReference>
<dbReference type="Gene3D" id="3.40.30.10">
    <property type="entry name" value="Glutaredoxin"/>
    <property type="match status" value="1"/>
</dbReference>
<dbReference type="PANTHER" id="PTHR32419">
    <property type="entry name" value="GLUTATHIONYL-HYDROQUINONE REDUCTASE"/>
    <property type="match status" value="1"/>
</dbReference>
<evidence type="ECO:0000259" key="5">
    <source>
        <dbReference type="PROSITE" id="PS50405"/>
    </source>
</evidence>
<dbReference type="GO" id="GO:0007165">
    <property type="term" value="P:signal transduction"/>
    <property type="evidence" value="ECO:0007669"/>
    <property type="project" value="InterPro"/>
</dbReference>
<feature type="domain" description="TIR" evidence="3">
    <location>
        <begin position="1040"/>
        <end position="1208"/>
    </location>
</feature>
<dbReference type="Pfam" id="PF00646">
    <property type="entry name" value="F-box"/>
    <property type="match status" value="1"/>
</dbReference>
<dbReference type="SUPFAM" id="SSF52047">
    <property type="entry name" value="RNI-like"/>
    <property type="match status" value="1"/>
</dbReference>
<evidence type="ECO:0000256" key="2">
    <source>
        <dbReference type="SAM" id="Phobius"/>
    </source>
</evidence>
<proteinExistence type="predicted"/>
<feature type="domain" description="GST C-terminal" evidence="5">
    <location>
        <begin position="631"/>
        <end position="758"/>
    </location>
</feature>
<keyword evidence="2" id="KW-1133">Transmembrane helix</keyword>
<keyword evidence="2" id="KW-0472">Membrane</keyword>
<dbReference type="SUPFAM" id="SSF47616">
    <property type="entry name" value="GST C-terminal domain-like"/>
    <property type="match status" value="1"/>
</dbReference>
<dbReference type="PROSITE" id="PS50405">
    <property type="entry name" value="GST_CTER"/>
    <property type="match status" value="1"/>
</dbReference>
<dbReference type="SUPFAM" id="SSF52200">
    <property type="entry name" value="Toll/Interleukin receptor TIR domain"/>
    <property type="match status" value="2"/>
</dbReference>
<dbReference type="SFLD" id="SFLDG01206">
    <property type="entry name" value="Xi.1"/>
    <property type="match status" value="1"/>
</dbReference>
<sequence length="1272" mass="147267">MDRDYISELPDSLLTQILLELRTKDSVKTSVLSKRWRNLWLNVPGLELFTLQFTYPHREEILVRFMDRYMEFKCRSRLQKFMITYVDCKGYRDRLMELIGTLVDRGLEHLYVFMHTCNSVDFTRLNIYKSNTLVSLKLHNVELKNSDFVVSLPCLKILKLENICHGEDGPLVVEKLISGCPVLEDLELIRPFDILTHKVLLLLRVSSQTLKSFTLHFAIYKDRTDFSVEIDAPRLKYMTVEQSQSDSIVVKNLSSLFSIDIGTKFNPLRHEDLRMRNIFYDFLTGISSVKHMSICLWSLQRFSPYSKPGLIPKFQNLYHLKAQMWSSSTHLLEAFLESCPNLKNLILEYNVELDREQVDFTNVPQCLISTLEYVEIKEPNEKSTIKLVNYFLENSAVLKKLTLRFSYSSSIHIKSYKKLLTSTKLSPTCQMKHLENIILYGNHGLVKNLISGCPVLEDLTVCTSTMATPMENENPNFARTATSFRNFVSKDPDSQFPAESGRYHLYISYACPWASRCLAILKLKGLDKAISFSSVQPLWRNTKENDEHMGWVFPDSDTEVLGAERDHINGAKSVRELYDIASSNYTGKYTVPVLWDKKLKTIVNNESSEILRMFNTEFNHVSENPSVDLYPPNLRAIIDETNEWIHDGINNGVYKCGFATNQETYDVEVKRLYEALDRCEDILRKQRFLCGNTLTESDIRLFVTVIRFDEAYAVIFKCDKRLVREYYHLFNYTKDIYQIAGMSSTVKMDHIKQNYYGSFPSINPLEIIAHGPNIDYSLPHDRHRFSLESDYTRLELFESASFVCELSALLIEIFAIKSLRSTKNPLPMAVPSIYSEEIPPQHQVFINFRGEELRKSFLGFLLKAMRDAKINVFTDEIEVRGRDIQNLLSRIEESRVAIAILSKRYTESSWCLDELVKMKERIDQDELVVIPIFYRLDATNCKRLEGPFGDNFRNLERDYRSEPERIKKWKEALISIPQKIGLTSAGHRDESELVDSIVKEVKKVLIDVSRKDRNNSQNSTNIKGQSFEPLMAELDRLPTRRPQVFVNFCNDELGDNFIKHLVWALRDSGINVFKDSFKLIGSGQKQEVFMSIENSNIALAIFSKRYSESYRCLNELVKMEELAKEGKLVVIPVFYSVKTNEVRRLEGEFGIHFRNTKERFAMEPMMVESWEKSLKSSTVTGRIGLSLEAHMNEFALVGAIVKEVTRLLPNSPRRRRRRKLGIGEVFLRALTATCIFAVFIYPMPMPDVNFLKIGKLLLGFPFLVVVLHKILC</sequence>
<dbReference type="InterPro" id="IPR032675">
    <property type="entry name" value="LRR_dom_sf"/>
</dbReference>
<dbReference type="Gene3D" id="3.80.10.10">
    <property type="entry name" value="Ribonuclease Inhibitor"/>
    <property type="match status" value="1"/>
</dbReference>
<feature type="transmembrane region" description="Helical" evidence="2">
    <location>
        <begin position="1253"/>
        <end position="1271"/>
    </location>
</feature>
<dbReference type="SFLD" id="SFLDG01148">
    <property type="entry name" value="Xi_(cytGST)"/>
    <property type="match status" value="1"/>
</dbReference>
<dbReference type="InterPro" id="IPR036249">
    <property type="entry name" value="Thioredoxin-like_sf"/>
</dbReference>
<dbReference type="CDD" id="cd22160">
    <property type="entry name" value="F-box_AtFBL13-like"/>
    <property type="match status" value="1"/>
</dbReference>
<dbReference type="SMART" id="SM00255">
    <property type="entry name" value="TIR"/>
    <property type="match status" value="2"/>
</dbReference>
<dbReference type="Gene3D" id="1.20.1050.10">
    <property type="match status" value="1"/>
</dbReference>
<dbReference type="InterPro" id="IPR055411">
    <property type="entry name" value="LRR_FXL15/At3g58940/PEG3-like"/>
</dbReference>
<dbReference type="InterPro" id="IPR013101">
    <property type="entry name" value="LRR_PRU1-like"/>
</dbReference>
<evidence type="ECO:0000256" key="1">
    <source>
        <dbReference type="ARBA" id="ARBA00023027"/>
    </source>
</evidence>
<dbReference type="InterPro" id="IPR004045">
    <property type="entry name" value="Glutathione_S-Trfase_N"/>
</dbReference>
<dbReference type="InterPro" id="IPR047047">
    <property type="entry name" value="GST_Omega-like_C"/>
</dbReference>
<feature type="domain" description="F-box" evidence="4">
    <location>
        <begin position="3"/>
        <end position="39"/>
    </location>
</feature>
<evidence type="ECO:0000259" key="3">
    <source>
        <dbReference type="PROSITE" id="PS50104"/>
    </source>
</evidence>
<accession>A0A178UE62</accession>
<feature type="transmembrane region" description="Helical" evidence="2">
    <location>
        <begin position="1220"/>
        <end position="1241"/>
    </location>
</feature>
<dbReference type="Pfam" id="PF13410">
    <property type="entry name" value="GST_C_2"/>
    <property type="match status" value="1"/>
</dbReference>
<dbReference type="InterPro" id="IPR040079">
    <property type="entry name" value="Glutathione_S-Trfase"/>
</dbReference>
<evidence type="ECO:0000313" key="7">
    <source>
        <dbReference type="Proteomes" id="UP000078284"/>
    </source>
</evidence>
<dbReference type="InterPro" id="IPR035897">
    <property type="entry name" value="Toll_tir_struct_dom_sf"/>
</dbReference>
<dbReference type="InterPro" id="IPR006566">
    <property type="entry name" value="FBD"/>
</dbReference>
<dbReference type="Proteomes" id="UP000078284">
    <property type="component" value="Chromosome 5"/>
</dbReference>
<evidence type="ECO:0000313" key="6">
    <source>
        <dbReference type="EMBL" id="OAO91929.1"/>
    </source>
</evidence>
<name>A0A178UE62_ARATH</name>